<sequence>MPDTEAGYAEQTREQRLLRIGRAIEEHRGGLSQLELAERAGVAINTVALLERGKTMPWPVNRRKIESALGWPSGTLTAMFRDGAPAPPLAGQAVARPRIDAEAPPTPPPMTSTPAARLVAAMLTIALDTTALAATVGDLVLQHGDHSAETVAAIREFDRLTQALEASISASIPVADSEELFDQIVSVLSELRRHREHIHSAHLMPGTP</sequence>
<dbReference type="CDD" id="cd00093">
    <property type="entry name" value="HTH_XRE"/>
    <property type="match status" value="1"/>
</dbReference>
<name>A0A1X1ZMR8_9MYCO</name>
<dbReference type="EMBL" id="LQPH01000109">
    <property type="protein sequence ID" value="ORW24578.1"/>
    <property type="molecule type" value="Genomic_DNA"/>
</dbReference>
<accession>A0A1X1ZMR8</accession>
<dbReference type="Pfam" id="PF01381">
    <property type="entry name" value="HTH_3"/>
    <property type="match status" value="1"/>
</dbReference>
<dbReference type="OrthoDB" id="6401124at2"/>
<comment type="caution">
    <text evidence="2">The sequence shown here is derived from an EMBL/GenBank/DDBJ whole genome shotgun (WGS) entry which is preliminary data.</text>
</comment>
<reference evidence="2 3" key="1">
    <citation type="submission" date="2016-01" db="EMBL/GenBank/DDBJ databases">
        <title>The new phylogeny of the genus Mycobacterium.</title>
        <authorList>
            <person name="Tarcisio F."/>
            <person name="Conor M."/>
            <person name="Antonella G."/>
            <person name="Elisabetta G."/>
            <person name="Giulia F.S."/>
            <person name="Sara T."/>
            <person name="Anna F."/>
            <person name="Clotilde B."/>
            <person name="Roberto B."/>
            <person name="Veronica D.S."/>
            <person name="Fabio R."/>
            <person name="Monica P."/>
            <person name="Olivier J."/>
            <person name="Enrico T."/>
            <person name="Nicola S."/>
        </authorList>
    </citation>
    <scope>NUCLEOTIDE SEQUENCE [LARGE SCALE GENOMIC DNA]</scope>
    <source>
        <strain evidence="2 3">DSM 44803</strain>
    </source>
</reference>
<dbReference type="PROSITE" id="PS50943">
    <property type="entry name" value="HTH_CROC1"/>
    <property type="match status" value="1"/>
</dbReference>
<dbReference type="GO" id="GO:0003677">
    <property type="term" value="F:DNA binding"/>
    <property type="evidence" value="ECO:0007669"/>
    <property type="project" value="InterPro"/>
</dbReference>
<keyword evidence="3" id="KW-1185">Reference proteome</keyword>
<proteinExistence type="predicted"/>
<evidence type="ECO:0000259" key="1">
    <source>
        <dbReference type="PROSITE" id="PS50943"/>
    </source>
</evidence>
<dbReference type="AlphaFoldDB" id="A0A1X1ZMR8"/>
<dbReference type="SMART" id="SM00530">
    <property type="entry name" value="HTH_XRE"/>
    <property type="match status" value="1"/>
</dbReference>
<dbReference type="InterPro" id="IPR010982">
    <property type="entry name" value="Lambda_DNA-bd_dom_sf"/>
</dbReference>
<gene>
    <name evidence="2" type="ORF">AWC17_03295</name>
</gene>
<organism evidence="2 3">
    <name type="scientific">Mycobacterium nebraskense</name>
    <dbReference type="NCBI Taxonomy" id="244292"/>
    <lineage>
        <taxon>Bacteria</taxon>
        <taxon>Bacillati</taxon>
        <taxon>Actinomycetota</taxon>
        <taxon>Actinomycetes</taxon>
        <taxon>Mycobacteriales</taxon>
        <taxon>Mycobacteriaceae</taxon>
        <taxon>Mycobacterium</taxon>
    </lineage>
</organism>
<feature type="domain" description="HTH cro/C1-type" evidence="1">
    <location>
        <begin position="30"/>
        <end position="76"/>
    </location>
</feature>
<dbReference type="RefSeq" id="WP_085164755.1">
    <property type="nucleotide sequence ID" value="NZ_LQPH01000109.1"/>
</dbReference>
<dbReference type="SUPFAM" id="SSF47413">
    <property type="entry name" value="lambda repressor-like DNA-binding domains"/>
    <property type="match status" value="1"/>
</dbReference>
<protein>
    <recommendedName>
        <fullName evidence="1">HTH cro/C1-type domain-containing protein</fullName>
    </recommendedName>
</protein>
<dbReference type="Gene3D" id="1.10.260.40">
    <property type="entry name" value="lambda repressor-like DNA-binding domains"/>
    <property type="match status" value="1"/>
</dbReference>
<dbReference type="Proteomes" id="UP000193781">
    <property type="component" value="Unassembled WGS sequence"/>
</dbReference>
<dbReference type="InterPro" id="IPR001387">
    <property type="entry name" value="Cro/C1-type_HTH"/>
</dbReference>
<evidence type="ECO:0000313" key="2">
    <source>
        <dbReference type="EMBL" id="ORW24578.1"/>
    </source>
</evidence>
<evidence type="ECO:0000313" key="3">
    <source>
        <dbReference type="Proteomes" id="UP000193781"/>
    </source>
</evidence>